<keyword evidence="6" id="KW-1185">Reference proteome</keyword>
<evidence type="ECO:0000256" key="1">
    <source>
        <dbReference type="SAM" id="MobiDB-lite"/>
    </source>
</evidence>
<gene>
    <name evidence="5" type="ORF">SAMN05444396_11353</name>
</gene>
<dbReference type="AlphaFoldDB" id="A0A1M5JYF1"/>
<sequence>MKENYSNQPAKSIVNSGTLLLLIFTLLISLSSSAQYYSQHYIAPAPWRYFSNANELVVATESTTAVSVLVKKSNGTLITTLSVIKGNPTVYRFLGSPTAVGSEYYTENTVISAAGLNITATAPVSINIRNVASDATGGDATHIKGNASLTSFGDAGIGVSFRVGYYRNGTLNNSTAPTYSVMAITNNTSVKINGTTTTTLNAGESYLFQNTMGTLVETSQPAVVNTAAKIDAPSGCGDGTLDQVPPIAVLGNEYVIFKGQGNSTAEQTTIIATEPNTLITIQQFSETGTLSSTTTQTIALAGGFYTYQHGTSASFSASRIVSDKKIGVFSGTAITCEVDVTSVAPVSTCGGSNYVETYKFRGYIENDLPYFGYILLQSATAAVTANGSNIETVAGVRRQLGNTGWYLIDFTSTEIGNPANITIASDSKMTVGIVQQGGGFSMSAIFSNYTQQPPPPTVSPASATDQCAVSAVLTASAGFGPYQWFLDGKIISGATSNTYETTTTGSYSVSQTLNCGTAVQSSVISVIICGDVSIEKIVDIEKPCVGTNVIFTITAKNNGSSNSTGVSVTDKLPSGYSYVSSSTALGTYVPSTGIWSIGSLNKNENVILKITAKVNESGVYKNDATITSSSDSNSTNNLASATTTPKALVPAPTASNQTVCSDGTSTQTLTATATGGTITWYSSATGGSIVTPTQIGVGSKTVYAQASDGTCSSITRTPVVLTISPAITFTATATQPKCFGDKGSVVLSTPTGGTGTITFSSTATTALAAGDYTYTATDASGCTKSITVTINAAPSEIAFTATATQPKCFSDKGSV</sequence>
<feature type="non-terminal residue" evidence="5">
    <location>
        <position position="815"/>
    </location>
</feature>
<dbReference type="Pfam" id="PF17517">
    <property type="entry name" value="IgGFc_binding"/>
    <property type="match status" value="1"/>
</dbReference>
<organism evidence="5 6">
    <name type="scientific">Flavobacterium segetis</name>
    <dbReference type="NCBI Taxonomy" id="271157"/>
    <lineage>
        <taxon>Bacteria</taxon>
        <taxon>Pseudomonadati</taxon>
        <taxon>Bacteroidota</taxon>
        <taxon>Flavobacteriia</taxon>
        <taxon>Flavobacteriales</taxon>
        <taxon>Flavobacteriaceae</taxon>
        <taxon>Flavobacterium</taxon>
    </lineage>
</organism>
<reference evidence="6" key="1">
    <citation type="submission" date="2016-11" db="EMBL/GenBank/DDBJ databases">
        <authorList>
            <person name="Varghese N."/>
            <person name="Submissions S."/>
        </authorList>
    </citation>
    <scope>NUCLEOTIDE SEQUENCE [LARGE SCALE GENOMIC DNA]</scope>
    <source>
        <strain evidence="6">DSM 19741</strain>
    </source>
</reference>
<feature type="domain" description="DUF11" evidence="2">
    <location>
        <begin position="531"/>
        <end position="642"/>
    </location>
</feature>
<evidence type="ECO:0000313" key="6">
    <source>
        <dbReference type="Proteomes" id="UP000184036"/>
    </source>
</evidence>
<accession>A0A1M5JYF1</accession>
<dbReference type="InterPro" id="IPR051172">
    <property type="entry name" value="Chlamydia_OmcB"/>
</dbReference>
<dbReference type="EMBL" id="FQWE01000013">
    <property type="protein sequence ID" value="SHG45063.1"/>
    <property type="molecule type" value="Genomic_DNA"/>
</dbReference>
<dbReference type="PANTHER" id="PTHR34819">
    <property type="entry name" value="LARGE CYSTEINE-RICH PERIPLASMIC PROTEIN OMCB"/>
    <property type="match status" value="1"/>
</dbReference>
<name>A0A1M5JYF1_9FLAO</name>
<evidence type="ECO:0000313" key="5">
    <source>
        <dbReference type="EMBL" id="SHG45063.1"/>
    </source>
</evidence>
<dbReference type="Proteomes" id="UP000184036">
    <property type="component" value="Unassembled WGS sequence"/>
</dbReference>
<evidence type="ECO:0000259" key="2">
    <source>
        <dbReference type="Pfam" id="PF01345"/>
    </source>
</evidence>
<dbReference type="Pfam" id="PF19081">
    <property type="entry name" value="Ig_7"/>
    <property type="match status" value="1"/>
</dbReference>
<dbReference type="NCBIfam" id="TIGR01451">
    <property type="entry name" value="B_ant_repeat"/>
    <property type="match status" value="1"/>
</dbReference>
<proteinExistence type="predicted"/>
<dbReference type="InterPro" id="IPR044023">
    <property type="entry name" value="Ig_7"/>
</dbReference>
<dbReference type="InterPro" id="IPR001434">
    <property type="entry name" value="OmcB-like_DUF11"/>
</dbReference>
<dbReference type="Pfam" id="PF01345">
    <property type="entry name" value="DUF11"/>
    <property type="match status" value="1"/>
</dbReference>
<dbReference type="Gene3D" id="2.60.40.1170">
    <property type="entry name" value="Mu homology domain, subdomain B"/>
    <property type="match status" value="1"/>
</dbReference>
<evidence type="ECO:0000259" key="4">
    <source>
        <dbReference type="Pfam" id="PF19081"/>
    </source>
</evidence>
<feature type="region of interest" description="Disordered" evidence="1">
    <location>
        <begin position="625"/>
        <end position="644"/>
    </location>
</feature>
<feature type="domain" description="Ig-like" evidence="4">
    <location>
        <begin position="651"/>
        <end position="725"/>
    </location>
</feature>
<dbReference type="OrthoDB" id="9805017at2"/>
<protein>
    <submittedName>
        <fullName evidence="5">Conserved repeat domain-containing protein</fullName>
    </submittedName>
</protein>
<feature type="domain" description="IgGFc-binding protein N-terminal" evidence="3">
    <location>
        <begin position="165"/>
        <end position="306"/>
    </location>
</feature>
<dbReference type="InterPro" id="IPR035234">
    <property type="entry name" value="IgGFc-bd_N"/>
</dbReference>
<evidence type="ECO:0000259" key="3">
    <source>
        <dbReference type="Pfam" id="PF17517"/>
    </source>
</evidence>
<dbReference type="InterPro" id="IPR047589">
    <property type="entry name" value="DUF11_rpt"/>
</dbReference>
<dbReference type="STRING" id="271157.SAMN05444396_11353"/>